<protein>
    <submittedName>
        <fullName evidence="1">Uncharacterized protein</fullName>
    </submittedName>
</protein>
<accession>A0ABU0D4E4</accession>
<dbReference type="EMBL" id="JAUSUO010000004">
    <property type="protein sequence ID" value="MDQ0343270.1"/>
    <property type="molecule type" value="Genomic_DNA"/>
</dbReference>
<evidence type="ECO:0000313" key="2">
    <source>
        <dbReference type="Proteomes" id="UP001232343"/>
    </source>
</evidence>
<reference evidence="1 2" key="1">
    <citation type="submission" date="2023-07" db="EMBL/GenBank/DDBJ databases">
        <title>Genomic Encyclopedia of Type Strains, Phase IV (KMG-IV): sequencing the most valuable type-strain genomes for metagenomic binning, comparative biology and taxonomic classification.</title>
        <authorList>
            <person name="Goeker M."/>
        </authorList>
    </citation>
    <scope>NUCLEOTIDE SEQUENCE [LARGE SCALE GENOMIC DNA]</scope>
    <source>
        <strain evidence="1 2">DSM 27848</strain>
    </source>
</reference>
<dbReference type="Gene3D" id="3.40.630.30">
    <property type="match status" value="1"/>
</dbReference>
<evidence type="ECO:0000313" key="1">
    <source>
        <dbReference type="EMBL" id="MDQ0343270.1"/>
    </source>
</evidence>
<dbReference type="Proteomes" id="UP001232343">
    <property type="component" value="Unassembled WGS sequence"/>
</dbReference>
<name>A0ABU0D4E4_9BACI</name>
<keyword evidence="2" id="KW-1185">Reference proteome</keyword>
<comment type="caution">
    <text evidence="1">The sequence shown here is derived from an EMBL/GenBank/DDBJ whole genome shotgun (WGS) entry which is preliminary data.</text>
</comment>
<organism evidence="1 2">
    <name type="scientific">Lederbergia wuyishanensis</name>
    <dbReference type="NCBI Taxonomy" id="1347903"/>
    <lineage>
        <taxon>Bacteria</taxon>
        <taxon>Bacillati</taxon>
        <taxon>Bacillota</taxon>
        <taxon>Bacilli</taxon>
        <taxon>Bacillales</taxon>
        <taxon>Bacillaceae</taxon>
        <taxon>Lederbergia</taxon>
    </lineage>
</organism>
<sequence>MFLHKIDEELSLKLIDLRDSEKLFELIIQSRDYLREWLPWLDTTTKKEDTEDFIKMCLRGFR</sequence>
<dbReference type="SUPFAM" id="SSF55729">
    <property type="entry name" value="Acyl-CoA N-acyltransferases (Nat)"/>
    <property type="match status" value="1"/>
</dbReference>
<dbReference type="InterPro" id="IPR016181">
    <property type="entry name" value="Acyl_CoA_acyltransferase"/>
</dbReference>
<gene>
    <name evidence="1" type="ORF">J2S14_002084</name>
</gene>
<proteinExistence type="predicted"/>